<dbReference type="AlphaFoldDB" id="A0A1G6H9F5"/>
<sequence length="89" mass="10317">MKREQLLADYIEHLWDKGFKLTDEQVKFIYFARQYADNDALSCIALEATLKTQIEFDGSFFIGLIELLNEHDIKTISQARSVFKQKGIG</sequence>
<keyword evidence="2" id="KW-1185">Reference proteome</keyword>
<gene>
    <name evidence="1" type="ORF">SAMN05421734_102388</name>
</gene>
<dbReference type="EMBL" id="FMYI01000002">
    <property type="protein sequence ID" value="SDB90900.1"/>
    <property type="molecule type" value="Genomic_DNA"/>
</dbReference>
<proteinExistence type="predicted"/>
<protein>
    <submittedName>
        <fullName evidence="1">Uncharacterized protein</fullName>
    </submittedName>
</protein>
<dbReference type="InterPro" id="IPR046126">
    <property type="entry name" value="DUF6123"/>
</dbReference>
<dbReference type="RefSeq" id="WP_090793518.1">
    <property type="nucleotide sequence ID" value="NZ_FMYI01000002.1"/>
</dbReference>
<organism evidence="1 2">
    <name type="scientific">Pelagirhabdus alkalitolerans</name>
    <dbReference type="NCBI Taxonomy" id="1612202"/>
    <lineage>
        <taxon>Bacteria</taxon>
        <taxon>Bacillati</taxon>
        <taxon>Bacillota</taxon>
        <taxon>Bacilli</taxon>
        <taxon>Bacillales</taxon>
        <taxon>Bacillaceae</taxon>
        <taxon>Pelagirhabdus</taxon>
    </lineage>
</organism>
<dbReference type="OrthoDB" id="2453381at2"/>
<dbReference type="STRING" id="1612202.SAMN05421734_102388"/>
<name>A0A1G6H9F5_9BACI</name>
<evidence type="ECO:0000313" key="2">
    <source>
        <dbReference type="Proteomes" id="UP000242949"/>
    </source>
</evidence>
<dbReference type="Proteomes" id="UP000242949">
    <property type="component" value="Unassembled WGS sequence"/>
</dbReference>
<dbReference type="Pfam" id="PF19618">
    <property type="entry name" value="DUF6123"/>
    <property type="match status" value="1"/>
</dbReference>
<accession>A0A1G6H9F5</accession>
<evidence type="ECO:0000313" key="1">
    <source>
        <dbReference type="EMBL" id="SDB90900.1"/>
    </source>
</evidence>
<reference evidence="2" key="1">
    <citation type="submission" date="2016-09" db="EMBL/GenBank/DDBJ databases">
        <authorList>
            <person name="Varghese N."/>
            <person name="Submissions S."/>
        </authorList>
    </citation>
    <scope>NUCLEOTIDE SEQUENCE [LARGE SCALE GENOMIC DNA]</scope>
    <source>
        <strain evidence="2">S5</strain>
    </source>
</reference>